<feature type="binding site" evidence="11">
    <location>
        <position position="128"/>
    </location>
    <ligand>
        <name>S-adenosyl-L-methionine</name>
        <dbReference type="ChEBI" id="CHEBI:59789"/>
    </ligand>
</feature>
<keyword evidence="4 11" id="KW-0949">S-adenosyl-L-methionine</keyword>
<keyword evidence="1 11" id="KW-0698">rRNA processing</keyword>
<protein>
    <recommendedName>
        <fullName evidence="7 11">Ribosomal RNA large subunit methyltransferase E</fullName>
        <ecNumber evidence="6 11">2.1.1.166</ecNumber>
    </recommendedName>
    <alternativeName>
        <fullName evidence="9 11">23S rRNA Um2552 methyltransferase</fullName>
    </alternativeName>
    <alternativeName>
        <fullName evidence="8 11">rRNA (uridine-2'-O-)-methyltransferase</fullName>
    </alternativeName>
</protein>
<keyword evidence="2 11" id="KW-0489">Methyltransferase</keyword>
<gene>
    <name evidence="11 14" type="primary">rlmE</name>
    <name evidence="11" type="synonym">ftsJ</name>
    <name evidence="11" type="synonym">rrmJ</name>
    <name evidence="14" type="ORF">DSM104635_02375</name>
</gene>
<dbReference type="Proteomes" id="UP000431269">
    <property type="component" value="Chromosome"/>
</dbReference>
<accession>A0A6I6MQ58</accession>
<sequence length="236" mass="25645">MTDDPPEEPKRRWRNKITGGSSEARALGERVLKKNIRSESSRRWIERQINDPYVARARAEGWRARSAFKLIELDDKYHLIKRGMRIVDLGAAPGGWLQVAIKRGAGAVVGIDLLEIEPVTGATVFQMDFLDREAPAALLKALGGKPDLVLSDMAANTTGHARTDQIRTGALAEAAATFAIQHTAPGGAFVTKAFQGGLDATLLAELKRTFSSVRHAKPPSSRKGSPEVFLVALGRK</sequence>
<evidence type="ECO:0000313" key="14">
    <source>
        <dbReference type="EMBL" id="QGZ95526.1"/>
    </source>
</evidence>
<evidence type="ECO:0000256" key="5">
    <source>
        <dbReference type="ARBA" id="ARBA00037569"/>
    </source>
</evidence>
<dbReference type="GO" id="GO:0008650">
    <property type="term" value="F:rRNA (uridine-2'-O-)-methyltransferase activity"/>
    <property type="evidence" value="ECO:0007669"/>
    <property type="project" value="UniProtKB-UniRule"/>
</dbReference>
<dbReference type="EMBL" id="CP047045">
    <property type="protein sequence ID" value="QGZ95526.1"/>
    <property type="molecule type" value="Genomic_DNA"/>
</dbReference>
<reference evidence="15" key="1">
    <citation type="submission" date="2019-12" db="EMBL/GenBank/DDBJ databases">
        <title>Complete genome of Terracaulis silvestris 0127_4.</title>
        <authorList>
            <person name="Vieira S."/>
            <person name="Riedel T."/>
            <person name="Sproer C."/>
            <person name="Pascual J."/>
            <person name="Boedeker C."/>
            <person name="Overmann J."/>
        </authorList>
    </citation>
    <scope>NUCLEOTIDE SEQUENCE [LARGE SCALE GENOMIC DNA]</scope>
    <source>
        <strain evidence="15">0127_4</strain>
    </source>
</reference>
<comment type="similarity">
    <text evidence="11">Belongs to the class I-like SAM-binding methyltransferase superfamily. RNA methyltransferase RlmE family.</text>
</comment>
<dbReference type="PANTHER" id="PTHR10920:SF18">
    <property type="entry name" value="RRNA METHYLTRANSFERASE 2, MITOCHONDRIAL"/>
    <property type="match status" value="1"/>
</dbReference>
<dbReference type="RefSeq" id="WP_158766377.1">
    <property type="nucleotide sequence ID" value="NZ_CP047045.1"/>
</dbReference>
<evidence type="ECO:0000256" key="3">
    <source>
        <dbReference type="ARBA" id="ARBA00022679"/>
    </source>
</evidence>
<dbReference type="Pfam" id="PF01728">
    <property type="entry name" value="FtsJ"/>
    <property type="match status" value="1"/>
</dbReference>
<dbReference type="InterPro" id="IPR050082">
    <property type="entry name" value="RNA_methyltr_RlmE"/>
</dbReference>
<evidence type="ECO:0000256" key="7">
    <source>
        <dbReference type="ARBA" id="ARBA00041129"/>
    </source>
</evidence>
<evidence type="ECO:0000256" key="1">
    <source>
        <dbReference type="ARBA" id="ARBA00022552"/>
    </source>
</evidence>
<dbReference type="PIRSF" id="PIRSF005461">
    <property type="entry name" value="23S_rRNA_mtase"/>
    <property type="match status" value="1"/>
</dbReference>
<evidence type="ECO:0000256" key="2">
    <source>
        <dbReference type="ARBA" id="ARBA00022603"/>
    </source>
</evidence>
<dbReference type="EC" id="2.1.1.166" evidence="6 11"/>
<organism evidence="14 15">
    <name type="scientific">Terricaulis silvestris</name>
    <dbReference type="NCBI Taxonomy" id="2686094"/>
    <lineage>
        <taxon>Bacteria</taxon>
        <taxon>Pseudomonadati</taxon>
        <taxon>Pseudomonadota</taxon>
        <taxon>Alphaproteobacteria</taxon>
        <taxon>Caulobacterales</taxon>
        <taxon>Caulobacteraceae</taxon>
        <taxon>Terricaulis</taxon>
    </lineage>
</organism>
<evidence type="ECO:0000256" key="12">
    <source>
        <dbReference type="PIRSR" id="PIRSR005461-1"/>
    </source>
</evidence>
<feature type="binding site" evidence="11">
    <location>
        <position position="152"/>
    </location>
    <ligand>
        <name>S-adenosyl-L-methionine</name>
        <dbReference type="ChEBI" id="CHEBI:59789"/>
    </ligand>
</feature>
<evidence type="ECO:0000259" key="13">
    <source>
        <dbReference type="Pfam" id="PF01728"/>
    </source>
</evidence>
<evidence type="ECO:0000256" key="11">
    <source>
        <dbReference type="HAMAP-Rule" id="MF_01547"/>
    </source>
</evidence>
<comment type="subcellular location">
    <subcellularLocation>
        <location evidence="11">Cytoplasm</location>
    </subcellularLocation>
</comment>
<dbReference type="Gene3D" id="3.40.50.150">
    <property type="entry name" value="Vaccinia Virus protein VP39"/>
    <property type="match status" value="1"/>
</dbReference>
<evidence type="ECO:0000256" key="6">
    <source>
        <dbReference type="ARBA" id="ARBA00038861"/>
    </source>
</evidence>
<keyword evidence="15" id="KW-1185">Reference proteome</keyword>
<dbReference type="AlphaFoldDB" id="A0A6I6MQ58"/>
<feature type="binding site" evidence="11">
    <location>
        <position position="94"/>
    </location>
    <ligand>
        <name>S-adenosyl-L-methionine</name>
        <dbReference type="ChEBI" id="CHEBI:59789"/>
    </ligand>
</feature>
<feature type="binding site" evidence="11">
    <location>
        <position position="112"/>
    </location>
    <ligand>
        <name>S-adenosyl-L-methionine</name>
        <dbReference type="ChEBI" id="CHEBI:59789"/>
    </ligand>
</feature>
<comment type="catalytic activity">
    <reaction evidence="10 11">
        <text>uridine(2552) in 23S rRNA + S-adenosyl-L-methionine = 2'-O-methyluridine(2552) in 23S rRNA + S-adenosyl-L-homocysteine + H(+)</text>
        <dbReference type="Rhea" id="RHEA:42720"/>
        <dbReference type="Rhea" id="RHEA-COMP:10202"/>
        <dbReference type="Rhea" id="RHEA-COMP:10203"/>
        <dbReference type="ChEBI" id="CHEBI:15378"/>
        <dbReference type="ChEBI" id="CHEBI:57856"/>
        <dbReference type="ChEBI" id="CHEBI:59789"/>
        <dbReference type="ChEBI" id="CHEBI:65315"/>
        <dbReference type="ChEBI" id="CHEBI:74478"/>
        <dbReference type="EC" id="2.1.1.166"/>
    </reaction>
</comment>
<dbReference type="SUPFAM" id="SSF53335">
    <property type="entry name" value="S-adenosyl-L-methionine-dependent methyltransferases"/>
    <property type="match status" value="1"/>
</dbReference>
<dbReference type="InterPro" id="IPR029063">
    <property type="entry name" value="SAM-dependent_MTases_sf"/>
</dbReference>
<dbReference type="InterPro" id="IPR002877">
    <property type="entry name" value="RNA_MeTrfase_FtsJ_dom"/>
</dbReference>
<feature type="active site" description="Proton acceptor" evidence="11 12">
    <location>
        <position position="192"/>
    </location>
</feature>
<keyword evidence="3 11" id="KW-0808">Transferase</keyword>
<keyword evidence="11" id="KW-0963">Cytoplasm</keyword>
<evidence type="ECO:0000313" key="15">
    <source>
        <dbReference type="Proteomes" id="UP000431269"/>
    </source>
</evidence>
<proteinExistence type="inferred from homology"/>
<dbReference type="GO" id="GO:0005737">
    <property type="term" value="C:cytoplasm"/>
    <property type="evidence" value="ECO:0007669"/>
    <property type="project" value="UniProtKB-SubCell"/>
</dbReference>
<feature type="domain" description="Ribosomal RNA methyltransferase FtsJ" evidence="13">
    <location>
        <begin position="62"/>
        <end position="235"/>
    </location>
</feature>
<feature type="binding site" evidence="11">
    <location>
        <position position="96"/>
    </location>
    <ligand>
        <name>S-adenosyl-L-methionine</name>
        <dbReference type="ChEBI" id="CHEBI:59789"/>
    </ligand>
</feature>
<dbReference type="HAMAP" id="MF_01547">
    <property type="entry name" value="RNA_methyltr_E"/>
    <property type="match status" value="1"/>
</dbReference>
<name>A0A6I6MQ58_9CAUL</name>
<evidence type="ECO:0000256" key="10">
    <source>
        <dbReference type="ARBA" id="ARBA00048970"/>
    </source>
</evidence>
<dbReference type="InterPro" id="IPR015507">
    <property type="entry name" value="rRNA-MeTfrase_E"/>
</dbReference>
<comment type="function">
    <text evidence="5 11">Specifically methylates the uridine in position 2552 of 23S rRNA at the 2'-O position of the ribose in the fully assembled 50S ribosomal subunit.</text>
</comment>
<evidence type="ECO:0000256" key="8">
    <source>
        <dbReference type="ARBA" id="ARBA00041995"/>
    </source>
</evidence>
<dbReference type="PANTHER" id="PTHR10920">
    <property type="entry name" value="RIBOSOMAL RNA METHYLTRANSFERASE"/>
    <property type="match status" value="1"/>
</dbReference>
<evidence type="ECO:0000256" key="4">
    <source>
        <dbReference type="ARBA" id="ARBA00022691"/>
    </source>
</evidence>
<dbReference type="KEGG" id="tsv:DSM104635_02375"/>
<evidence type="ECO:0000256" key="9">
    <source>
        <dbReference type="ARBA" id="ARBA00042745"/>
    </source>
</evidence>